<dbReference type="Proteomes" id="UP000240883">
    <property type="component" value="Unassembled WGS sequence"/>
</dbReference>
<dbReference type="PANTHER" id="PTHR31162:SF0">
    <property type="entry name" value="MALIC ACID TRANSPORT PROTEIN"/>
    <property type="match status" value="1"/>
</dbReference>
<dbReference type="GO" id="GO:0015140">
    <property type="term" value="F:malate transmembrane transporter activity"/>
    <property type="evidence" value="ECO:0007669"/>
    <property type="project" value="InterPro"/>
</dbReference>
<name>A0A2T2N9E8_CORCC</name>
<evidence type="ECO:0000313" key="7">
    <source>
        <dbReference type="EMBL" id="PSN62033.1"/>
    </source>
</evidence>
<feature type="transmembrane region" description="Helical" evidence="6">
    <location>
        <begin position="355"/>
        <end position="375"/>
    </location>
</feature>
<evidence type="ECO:0000256" key="4">
    <source>
        <dbReference type="ARBA" id="ARBA00023136"/>
    </source>
</evidence>
<evidence type="ECO:0000256" key="3">
    <source>
        <dbReference type="ARBA" id="ARBA00022989"/>
    </source>
</evidence>
<feature type="transmembrane region" description="Helical" evidence="6">
    <location>
        <begin position="34"/>
        <end position="54"/>
    </location>
</feature>
<feature type="transmembrane region" description="Helical" evidence="6">
    <location>
        <begin position="287"/>
        <end position="310"/>
    </location>
</feature>
<dbReference type="InterPro" id="IPR004695">
    <property type="entry name" value="SLAC1/Mae1/Ssu1/TehA"/>
</dbReference>
<keyword evidence="8" id="KW-1185">Reference proteome</keyword>
<dbReference type="InterPro" id="IPR038665">
    <property type="entry name" value="Voltage-dep_anion_channel_sf"/>
</dbReference>
<keyword evidence="2 6" id="KW-0812">Transmembrane</keyword>
<dbReference type="EMBL" id="KZ678142">
    <property type="protein sequence ID" value="PSN62033.1"/>
    <property type="molecule type" value="Genomic_DNA"/>
</dbReference>
<protein>
    <submittedName>
        <fullName evidence="7">Malic acid transporter</fullName>
    </submittedName>
</protein>
<feature type="transmembrane region" description="Helical" evidence="6">
    <location>
        <begin position="322"/>
        <end position="343"/>
    </location>
</feature>
<comment type="subcellular location">
    <subcellularLocation>
        <location evidence="1">Membrane</location>
        <topology evidence="1">Multi-pass membrane protein</topology>
    </subcellularLocation>
</comment>
<evidence type="ECO:0000256" key="5">
    <source>
        <dbReference type="SAM" id="MobiDB-lite"/>
    </source>
</evidence>
<feature type="transmembrane region" description="Helical" evidence="6">
    <location>
        <begin position="170"/>
        <end position="188"/>
    </location>
</feature>
<dbReference type="CDD" id="cd09317">
    <property type="entry name" value="TDT_Mae1_like"/>
    <property type="match status" value="1"/>
</dbReference>
<evidence type="ECO:0000256" key="1">
    <source>
        <dbReference type="ARBA" id="ARBA00004141"/>
    </source>
</evidence>
<reference evidence="7 8" key="1">
    <citation type="journal article" date="2018" name="Front. Microbiol.">
        <title>Genome-Wide Analysis of Corynespora cassiicola Leaf Fall Disease Putative Effectors.</title>
        <authorList>
            <person name="Lopez D."/>
            <person name="Ribeiro S."/>
            <person name="Label P."/>
            <person name="Fumanal B."/>
            <person name="Venisse J.S."/>
            <person name="Kohler A."/>
            <person name="de Oliveira R.R."/>
            <person name="Labutti K."/>
            <person name="Lipzen A."/>
            <person name="Lail K."/>
            <person name="Bauer D."/>
            <person name="Ohm R.A."/>
            <person name="Barry K.W."/>
            <person name="Spatafora J."/>
            <person name="Grigoriev I.V."/>
            <person name="Martin F.M."/>
            <person name="Pujade-Renaud V."/>
        </authorList>
    </citation>
    <scope>NUCLEOTIDE SEQUENCE [LARGE SCALE GENOMIC DNA]</scope>
    <source>
        <strain evidence="7 8">Philippines</strain>
    </source>
</reference>
<evidence type="ECO:0000256" key="6">
    <source>
        <dbReference type="SAM" id="Phobius"/>
    </source>
</evidence>
<feature type="region of interest" description="Disordered" evidence="5">
    <location>
        <begin position="1"/>
        <end position="22"/>
    </location>
</feature>
<dbReference type="STRING" id="1448308.A0A2T2N9E8"/>
<feature type="transmembrane region" description="Helical" evidence="6">
    <location>
        <begin position="242"/>
        <end position="267"/>
    </location>
</feature>
<proteinExistence type="predicted"/>
<organism evidence="7 8">
    <name type="scientific">Corynespora cassiicola Philippines</name>
    <dbReference type="NCBI Taxonomy" id="1448308"/>
    <lineage>
        <taxon>Eukaryota</taxon>
        <taxon>Fungi</taxon>
        <taxon>Dikarya</taxon>
        <taxon>Ascomycota</taxon>
        <taxon>Pezizomycotina</taxon>
        <taxon>Dothideomycetes</taxon>
        <taxon>Pleosporomycetidae</taxon>
        <taxon>Pleosporales</taxon>
        <taxon>Corynesporascaceae</taxon>
        <taxon>Corynespora</taxon>
    </lineage>
</organism>
<evidence type="ECO:0000313" key="8">
    <source>
        <dbReference type="Proteomes" id="UP000240883"/>
    </source>
</evidence>
<dbReference type="GO" id="GO:0016020">
    <property type="term" value="C:membrane"/>
    <property type="evidence" value="ECO:0007669"/>
    <property type="project" value="UniProtKB-SubCell"/>
</dbReference>
<feature type="transmembrane region" description="Helical" evidence="6">
    <location>
        <begin position="66"/>
        <end position="88"/>
    </location>
</feature>
<feature type="transmembrane region" description="Helical" evidence="6">
    <location>
        <begin position="100"/>
        <end position="120"/>
    </location>
</feature>
<gene>
    <name evidence="7" type="ORF">BS50DRAFT_561045</name>
</gene>
<accession>A0A2T2N9E8</accession>
<dbReference type="PANTHER" id="PTHR31162">
    <property type="entry name" value="MALIC ACID TRANSPORT PROTEIN-RELATED"/>
    <property type="match status" value="1"/>
</dbReference>
<keyword evidence="3 6" id="KW-1133">Transmembrane helix</keyword>
<feature type="transmembrane region" description="Helical" evidence="6">
    <location>
        <begin position="140"/>
        <end position="158"/>
    </location>
</feature>
<dbReference type="AlphaFoldDB" id="A0A2T2N9E8"/>
<evidence type="ECO:0000256" key="2">
    <source>
        <dbReference type="ARBA" id="ARBA00022692"/>
    </source>
</evidence>
<dbReference type="Gene3D" id="1.50.10.150">
    <property type="entry name" value="Voltage-dependent anion channel"/>
    <property type="match status" value="1"/>
</dbReference>
<dbReference type="InterPro" id="IPR030185">
    <property type="entry name" value="Mae1"/>
</dbReference>
<dbReference type="OrthoDB" id="2901184at2759"/>
<sequence>MQFAEKSQPLGDEEGTPPPPRTAGFRDRIAHFTWPWFAATMSTGALAVVLSNTPNKFSGLTTIGEIFYVLDLVMFVVFTCLMATRFILVPKKLTASIHHPIEGLFFGAYWVSISLILNGAQAYGVPKSGPWLVKALEVCFWIYCGVVFIVGVAQYYVLFHHERLNVRDAVPAWIFPIYPLLVVGSMAGTMIPSQPRERGWYMWVAAVALQGIAWVVALMMYSIYTQRLMTSSLPSPPTRPGMYVSVGPAGYTAAGLMSLASQAPSVIPGDQWTELTLPDGDLVKGLGILSGLFIILFAFWFFCISTVAVITGLREMKFTLNWWAFIFPNAGLTLAAIQAGKALNSPGINGVCSALTIMLVILWFNTAFFCIRAVWRGDLLWPGKDEDKTMKGIRWGKHGAYMNER</sequence>
<feature type="transmembrane region" description="Helical" evidence="6">
    <location>
        <begin position="200"/>
        <end position="221"/>
    </location>
</feature>
<dbReference type="Pfam" id="PF03595">
    <property type="entry name" value="SLAC1"/>
    <property type="match status" value="1"/>
</dbReference>
<keyword evidence="4 6" id="KW-0472">Membrane</keyword>